<evidence type="ECO:0000256" key="1">
    <source>
        <dbReference type="ARBA" id="ARBA00022723"/>
    </source>
</evidence>
<name>A0A0V1BRQ7_TRISP</name>
<sequence length="262" mass="29688">LFICTLIFLSYSLSVLFIILAMPDDSELQLVINRYGGLSLVYEGRAYKLKRTCKATKYWLCSKDKQGCKAVIWTNLEVTTVINQNDHIETCPVDQHLAYKMEKKAILKKRSAEETTPIPTIYEQEASAASADPSTAGQFPVFKRVKATMYINRAKRINNGYIQYTGEHISANHNEELLTNEHLEMKTNLTTQPCFGMSFRNGCRPLKETSIAIADGSCLIHEQARSRPIHGSECSYINFSVLLYDKKVSLNSEDVSWSFFST</sequence>
<feature type="domain" description="FLYWCH-type" evidence="5">
    <location>
        <begin position="31"/>
        <end position="84"/>
    </location>
</feature>
<evidence type="ECO:0000259" key="5">
    <source>
        <dbReference type="Pfam" id="PF04500"/>
    </source>
</evidence>
<keyword evidence="3" id="KW-0862">Zinc</keyword>
<dbReference type="EMBL" id="JYDH01000018">
    <property type="protein sequence ID" value="KRY39575.1"/>
    <property type="molecule type" value="Genomic_DNA"/>
</dbReference>
<evidence type="ECO:0000313" key="7">
    <source>
        <dbReference type="Proteomes" id="UP000054776"/>
    </source>
</evidence>
<protein>
    <recommendedName>
        <fullName evidence="5">FLYWCH-type domain-containing protein</fullName>
    </recommendedName>
</protein>
<dbReference type="AlphaFoldDB" id="A0A0V1BRQ7"/>
<dbReference type="Gene3D" id="2.20.25.240">
    <property type="match status" value="1"/>
</dbReference>
<gene>
    <name evidence="6" type="ORF">T01_4216</name>
</gene>
<organism evidence="6 7">
    <name type="scientific">Trichinella spiralis</name>
    <name type="common">Trichina worm</name>
    <dbReference type="NCBI Taxonomy" id="6334"/>
    <lineage>
        <taxon>Eukaryota</taxon>
        <taxon>Metazoa</taxon>
        <taxon>Ecdysozoa</taxon>
        <taxon>Nematoda</taxon>
        <taxon>Enoplea</taxon>
        <taxon>Dorylaimia</taxon>
        <taxon>Trichinellida</taxon>
        <taxon>Trichinellidae</taxon>
        <taxon>Trichinella</taxon>
    </lineage>
</organism>
<evidence type="ECO:0000256" key="2">
    <source>
        <dbReference type="ARBA" id="ARBA00022771"/>
    </source>
</evidence>
<feature type="chain" id="PRO_5006875375" description="FLYWCH-type domain-containing protein" evidence="4">
    <location>
        <begin position="22"/>
        <end position="262"/>
    </location>
</feature>
<evidence type="ECO:0000313" key="6">
    <source>
        <dbReference type="EMBL" id="KRY39575.1"/>
    </source>
</evidence>
<dbReference type="Proteomes" id="UP000054776">
    <property type="component" value="Unassembled WGS sequence"/>
</dbReference>
<proteinExistence type="predicted"/>
<feature type="signal peptide" evidence="4">
    <location>
        <begin position="1"/>
        <end position="21"/>
    </location>
</feature>
<comment type="caution">
    <text evidence="6">The sequence shown here is derived from an EMBL/GenBank/DDBJ whole genome shotgun (WGS) entry which is preliminary data.</text>
</comment>
<evidence type="ECO:0000256" key="4">
    <source>
        <dbReference type="SAM" id="SignalP"/>
    </source>
</evidence>
<feature type="non-terminal residue" evidence="6">
    <location>
        <position position="1"/>
    </location>
</feature>
<evidence type="ECO:0000256" key="3">
    <source>
        <dbReference type="ARBA" id="ARBA00022833"/>
    </source>
</evidence>
<keyword evidence="4" id="KW-0732">Signal</keyword>
<dbReference type="Pfam" id="PF04500">
    <property type="entry name" value="FLYWCH"/>
    <property type="match status" value="1"/>
</dbReference>
<dbReference type="InterPro" id="IPR007588">
    <property type="entry name" value="Znf_FLYWCH"/>
</dbReference>
<keyword evidence="1" id="KW-0479">Metal-binding</keyword>
<dbReference type="GO" id="GO:0008270">
    <property type="term" value="F:zinc ion binding"/>
    <property type="evidence" value="ECO:0007669"/>
    <property type="project" value="UniProtKB-KW"/>
</dbReference>
<keyword evidence="2" id="KW-0863">Zinc-finger</keyword>
<reference evidence="6 7" key="1">
    <citation type="submission" date="2015-01" db="EMBL/GenBank/DDBJ databases">
        <title>Evolution of Trichinella species and genotypes.</title>
        <authorList>
            <person name="Korhonen P.K."/>
            <person name="Edoardo P."/>
            <person name="Giuseppe L.R."/>
            <person name="Gasser R.B."/>
        </authorList>
    </citation>
    <scope>NUCLEOTIDE SEQUENCE [LARGE SCALE GENOMIC DNA]</scope>
    <source>
        <strain evidence="6">ISS3</strain>
    </source>
</reference>
<dbReference type="InParanoid" id="A0A0V1BRQ7"/>
<accession>A0A0V1BRQ7</accession>
<keyword evidence="7" id="KW-1185">Reference proteome</keyword>
<dbReference type="OrthoDB" id="7485060at2759"/>